<accession>A0A183L0C7</accession>
<evidence type="ECO:0000313" key="2">
    <source>
        <dbReference type="EMBL" id="VDP73336.1"/>
    </source>
</evidence>
<organism evidence="4">
    <name type="scientific">Schistosoma curassoni</name>
    <dbReference type="NCBI Taxonomy" id="6186"/>
    <lineage>
        <taxon>Eukaryota</taxon>
        <taxon>Metazoa</taxon>
        <taxon>Spiralia</taxon>
        <taxon>Lophotrochozoa</taxon>
        <taxon>Platyhelminthes</taxon>
        <taxon>Trematoda</taxon>
        <taxon>Digenea</taxon>
        <taxon>Strigeidida</taxon>
        <taxon>Schistosomatoidea</taxon>
        <taxon>Schistosomatidae</taxon>
        <taxon>Schistosoma</taxon>
    </lineage>
</organism>
<gene>
    <name evidence="2" type="ORF">SCUD_LOCUS20776</name>
</gene>
<keyword evidence="3" id="KW-1185">Reference proteome</keyword>
<dbReference type="AlphaFoldDB" id="A0A183L0C7"/>
<feature type="compositionally biased region" description="Basic and acidic residues" evidence="1">
    <location>
        <begin position="30"/>
        <end position="52"/>
    </location>
</feature>
<evidence type="ECO:0000313" key="3">
    <source>
        <dbReference type="Proteomes" id="UP000279833"/>
    </source>
</evidence>
<sequence length="67" mass="7936">MQRRPLTRIELGLQDLMEFKNFIDTQSNGDCEKGSKSTKDSFEKVQLREAERRRKNARHRIGLPPDY</sequence>
<dbReference type="OrthoDB" id="6222869at2759"/>
<evidence type="ECO:0000256" key="1">
    <source>
        <dbReference type="SAM" id="MobiDB-lite"/>
    </source>
</evidence>
<dbReference type="Proteomes" id="UP000279833">
    <property type="component" value="Unassembled WGS sequence"/>
</dbReference>
<dbReference type="EMBL" id="UZAK01045024">
    <property type="protein sequence ID" value="VDP73336.1"/>
    <property type="molecule type" value="Genomic_DNA"/>
</dbReference>
<proteinExistence type="predicted"/>
<name>A0A183L0C7_9TREM</name>
<evidence type="ECO:0000313" key="4">
    <source>
        <dbReference type="WBParaSite" id="SCUD_0002077801-mRNA-1"/>
    </source>
</evidence>
<dbReference type="WBParaSite" id="SCUD_0002077801-mRNA-1">
    <property type="protein sequence ID" value="SCUD_0002077801-mRNA-1"/>
    <property type="gene ID" value="SCUD_0002077801"/>
</dbReference>
<reference evidence="2 3" key="2">
    <citation type="submission" date="2018-11" db="EMBL/GenBank/DDBJ databases">
        <authorList>
            <consortium name="Pathogen Informatics"/>
        </authorList>
    </citation>
    <scope>NUCLEOTIDE SEQUENCE [LARGE SCALE GENOMIC DNA]</scope>
    <source>
        <strain evidence="2">Dakar</strain>
        <strain evidence="3">Dakar, Senegal</strain>
    </source>
</reference>
<protein>
    <submittedName>
        <fullName evidence="4">Anaphase-promoting complex subunit CDC26</fullName>
    </submittedName>
</protein>
<reference evidence="4" key="1">
    <citation type="submission" date="2016-06" db="UniProtKB">
        <authorList>
            <consortium name="WormBaseParasite"/>
        </authorList>
    </citation>
    <scope>IDENTIFICATION</scope>
</reference>
<feature type="region of interest" description="Disordered" evidence="1">
    <location>
        <begin position="25"/>
        <end position="67"/>
    </location>
</feature>